<evidence type="ECO:0008006" key="3">
    <source>
        <dbReference type="Google" id="ProtNLM"/>
    </source>
</evidence>
<reference evidence="1" key="1">
    <citation type="submission" date="2021-02" db="EMBL/GenBank/DDBJ databases">
        <authorList>
            <person name="Nowell W R."/>
        </authorList>
    </citation>
    <scope>NUCLEOTIDE SEQUENCE</scope>
</reference>
<evidence type="ECO:0000313" key="2">
    <source>
        <dbReference type="Proteomes" id="UP000663823"/>
    </source>
</evidence>
<feature type="non-terminal residue" evidence="1">
    <location>
        <position position="32"/>
    </location>
</feature>
<protein>
    <recommendedName>
        <fullName evidence="3">SAM domain-containing protein</fullName>
    </recommendedName>
</protein>
<evidence type="ECO:0000313" key="1">
    <source>
        <dbReference type="EMBL" id="CAF4289305.1"/>
    </source>
</evidence>
<dbReference type="EMBL" id="CAJOAX010043513">
    <property type="protein sequence ID" value="CAF4289305.1"/>
    <property type="molecule type" value="Genomic_DNA"/>
</dbReference>
<dbReference type="AlphaFoldDB" id="A0A820HAC0"/>
<gene>
    <name evidence="1" type="ORF">OTI717_LOCUS41677</name>
</gene>
<organism evidence="1 2">
    <name type="scientific">Rotaria sordida</name>
    <dbReference type="NCBI Taxonomy" id="392033"/>
    <lineage>
        <taxon>Eukaryota</taxon>
        <taxon>Metazoa</taxon>
        <taxon>Spiralia</taxon>
        <taxon>Gnathifera</taxon>
        <taxon>Rotifera</taxon>
        <taxon>Eurotatoria</taxon>
        <taxon>Bdelloidea</taxon>
        <taxon>Philodinida</taxon>
        <taxon>Philodinidae</taxon>
        <taxon>Rotaria</taxon>
    </lineage>
</organism>
<name>A0A820HAC0_9BILA</name>
<comment type="caution">
    <text evidence="1">The sequence shown here is derived from an EMBL/GenBank/DDBJ whole genome shotgun (WGS) entry which is preliminary data.</text>
</comment>
<accession>A0A820HAC0</accession>
<sequence>MNTSDPLTWNVDDVSVWLHNFISNDDIVNDFK</sequence>
<proteinExistence type="predicted"/>
<dbReference type="Proteomes" id="UP000663823">
    <property type="component" value="Unassembled WGS sequence"/>
</dbReference>